<dbReference type="InterPro" id="IPR011009">
    <property type="entry name" value="Kinase-like_dom_sf"/>
</dbReference>
<feature type="domain" description="Aminoglycoside phosphotransferase" evidence="1">
    <location>
        <begin position="32"/>
        <end position="235"/>
    </location>
</feature>
<evidence type="ECO:0000313" key="2">
    <source>
        <dbReference type="EMBL" id="MBB5868883.1"/>
    </source>
</evidence>
<sequence length="278" mass="29504">MRVDPAAVTAAHGRRASSWAVLVDRPTRFVAKVETDDGPVLLKAAADHDIIAREVAGVARLGALGLPVPELLGSGEAPVAYAMLRWTDGAGLTSASPARAQADAGRLLRRVHAAGGDGPYAGTVPTWPEWMAGWLNHAAAWWKSTGRADPATIARLWSWLAQEAELLSTRGRDLMLFDGRPEHFIVDGDRIAVMIDLSEIRAGDAAMDLGVLAVDDPGLLPGVLAGYAPTDAERAAFAALVPFYTTLRRLARAEWFHANGDPADAEPIFALLAAEPPV</sequence>
<dbReference type="AlphaFoldDB" id="A0A841BPK9"/>
<keyword evidence="2" id="KW-0808">Transferase</keyword>
<keyword evidence="3" id="KW-1185">Reference proteome</keyword>
<reference evidence="2 3" key="1">
    <citation type="submission" date="2020-08" db="EMBL/GenBank/DDBJ databases">
        <title>Sequencing the genomes of 1000 actinobacteria strains.</title>
        <authorList>
            <person name="Klenk H.-P."/>
        </authorList>
    </citation>
    <scope>NUCLEOTIDE SEQUENCE [LARGE SCALE GENOMIC DNA]</scope>
    <source>
        <strain evidence="2 3">DSM 45362</strain>
    </source>
</reference>
<dbReference type="InterPro" id="IPR002575">
    <property type="entry name" value="Aminoglycoside_PTrfase"/>
</dbReference>
<dbReference type="RefSeq" id="WP_184835141.1">
    <property type="nucleotide sequence ID" value="NZ_JACHMN010000002.1"/>
</dbReference>
<evidence type="ECO:0000259" key="1">
    <source>
        <dbReference type="Pfam" id="PF01636"/>
    </source>
</evidence>
<dbReference type="Gene3D" id="3.90.1200.10">
    <property type="match status" value="1"/>
</dbReference>
<dbReference type="GO" id="GO:0016301">
    <property type="term" value="F:kinase activity"/>
    <property type="evidence" value="ECO:0007669"/>
    <property type="project" value="UniProtKB-KW"/>
</dbReference>
<proteinExistence type="predicted"/>
<accession>A0A841BPK9</accession>
<organism evidence="2 3">
    <name type="scientific">Allocatelliglobosispora scoriae</name>
    <dbReference type="NCBI Taxonomy" id="643052"/>
    <lineage>
        <taxon>Bacteria</taxon>
        <taxon>Bacillati</taxon>
        <taxon>Actinomycetota</taxon>
        <taxon>Actinomycetes</taxon>
        <taxon>Micromonosporales</taxon>
        <taxon>Micromonosporaceae</taxon>
        <taxon>Allocatelliglobosispora</taxon>
    </lineage>
</organism>
<comment type="caution">
    <text evidence="2">The sequence shown here is derived from an EMBL/GenBank/DDBJ whole genome shotgun (WGS) entry which is preliminary data.</text>
</comment>
<gene>
    <name evidence="2" type="ORF">F4553_002262</name>
</gene>
<keyword evidence="2" id="KW-0418">Kinase</keyword>
<dbReference type="Proteomes" id="UP000587527">
    <property type="component" value="Unassembled WGS sequence"/>
</dbReference>
<dbReference type="Pfam" id="PF01636">
    <property type="entry name" value="APH"/>
    <property type="match status" value="1"/>
</dbReference>
<evidence type="ECO:0000313" key="3">
    <source>
        <dbReference type="Proteomes" id="UP000587527"/>
    </source>
</evidence>
<name>A0A841BPK9_9ACTN</name>
<protein>
    <submittedName>
        <fullName evidence="2">Ser/Thr protein kinase RdoA (MazF antagonist)</fullName>
    </submittedName>
</protein>
<dbReference type="EMBL" id="JACHMN010000002">
    <property type="protein sequence ID" value="MBB5868883.1"/>
    <property type="molecule type" value="Genomic_DNA"/>
</dbReference>
<dbReference type="SUPFAM" id="SSF56112">
    <property type="entry name" value="Protein kinase-like (PK-like)"/>
    <property type="match status" value="1"/>
</dbReference>